<feature type="transmembrane region" description="Helical" evidence="1">
    <location>
        <begin position="90"/>
        <end position="109"/>
    </location>
</feature>
<gene>
    <name evidence="2" type="ORF">Pan216_17440</name>
</gene>
<name>A0A518B1N3_9BACT</name>
<evidence type="ECO:0000313" key="3">
    <source>
        <dbReference type="Proteomes" id="UP000317093"/>
    </source>
</evidence>
<dbReference type="EMBL" id="CP036279">
    <property type="protein sequence ID" value="QDU60891.1"/>
    <property type="molecule type" value="Genomic_DNA"/>
</dbReference>
<protein>
    <submittedName>
        <fullName evidence="2">Uncharacterized protein</fullName>
    </submittedName>
</protein>
<feature type="transmembrane region" description="Helical" evidence="1">
    <location>
        <begin position="62"/>
        <end position="84"/>
    </location>
</feature>
<proteinExistence type="predicted"/>
<evidence type="ECO:0000256" key="1">
    <source>
        <dbReference type="SAM" id="Phobius"/>
    </source>
</evidence>
<sequence>MTIMNASSTSTSQRHRFLVLGMGLAIGGLVGWMWDGPGIGLLGAVAGGILGWAILKSALAEALAGAVKGALFLTLVGPLADWLINGSSFTARLPLAVVVGILVGATLGVRNARKRKIDAAPAEQPSAD</sequence>
<keyword evidence="1" id="KW-1133">Transmembrane helix</keyword>
<dbReference type="KEGG" id="knv:Pan216_17440"/>
<feature type="transmembrane region" description="Helical" evidence="1">
    <location>
        <begin position="17"/>
        <end position="33"/>
    </location>
</feature>
<reference evidence="2 3" key="1">
    <citation type="submission" date="2019-02" db="EMBL/GenBank/DDBJ databases">
        <title>Deep-cultivation of Planctomycetes and their phenomic and genomic characterization uncovers novel biology.</title>
        <authorList>
            <person name="Wiegand S."/>
            <person name="Jogler M."/>
            <person name="Boedeker C."/>
            <person name="Pinto D."/>
            <person name="Vollmers J."/>
            <person name="Rivas-Marin E."/>
            <person name="Kohn T."/>
            <person name="Peeters S.H."/>
            <person name="Heuer A."/>
            <person name="Rast P."/>
            <person name="Oberbeckmann S."/>
            <person name="Bunk B."/>
            <person name="Jeske O."/>
            <person name="Meyerdierks A."/>
            <person name="Storesund J.E."/>
            <person name="Kallscheuer N."/>
            <person name="Luecker S."/>
            <person name="Lage O.M."/>
            <person name="Pohl T."/>
            <person name="Merkel B.J."/>
            <person name="Hornburger P."/>
            <person name="Mueller R.-W."/>
            <person name="Bruemmer F."/>
            <person name="Labrenz M."/>
            <person name="Spormann A.M."/>
            <person name="Op den Camp H."/>
            <person name="Overmann J."/>
            <person name="Amann R."/>
            <person name="Jetten M.S.M."/>
            <person name="Mascher T."/>
            <person name="Medema M.H."/>
            <person name="Devos D.P."/>
            <person name="Kaster A.-K."/>
            <person name="Ovreas L."/>
            <person name="Rohde M."/>
            <person name="Galperin M.Y."/>
            <person name="Jogler C."/>
        </authorList>
    </citation>
    <scope>NUCLEOTIDE SEQUENCE [LARGE SCALE GENOMIC DNA]</scope>
    <source>
        <strain evidence="2 3">Pan216</strain>
    </source>
</reference>
<dbReference type="AlphaFoldDB" id="A0A518B1N3"/>
<organism evidence="2 3">
    <name type="scientific">Kolteria novifilia</name>
    <dbReference type="NCBI Taxonomy" id="2527975"/>
    <lineage>
        <taxon>Bacteria</taxon>
        <taxon>Pseudomonadati</taxon>
        <taxon>Planctomycetota</taxon>
        <taxon>Planctomycetia</taxon>
        <taxon>Kolteriales</taxon>
        <taxon>Kolteriaceae</taxon>
        <taxon>Kolteria</taxon>
    </lineage>
</organism>
<keyword evidence="1" id="KW-0812">Transmembrane</keyword>
<feature type="transmembrane region" description="Helical" evidence="1">
    <location>
        <begin position="39"/>
        <end position="55"/>
    </location>
</feature>
<keyword evidence="1" id="KW-0472">Membrane</keyword>
<dbReference type="Proteomes" id="UP000317093">
    <property type="component" value="Chromosome"/>
</dbReference>
<accession>A0A518B1N3</accession>
<keyword evidence="3" id="KW-1185">Reference proteome</keyword>
<evidence type="ECO:0000313" key="2">
    <source>
        <dbReference type="EMBL" id="QDU60891.1"/>
    </source>
</evidence>